<dbReference type="OrthoDB" id="199771at2759"/>
<evidence type="ECO:0000259" key="3">
    <source>
        <dbReference type="PROSITE" id="PS50296"/>
    </source>
</evidence>
<dbReference type="Pfam" id="PF26291">
    <property type="entry name" value="SWIB_eIF2D"/>
    <property type="match status" value="1"/>
</dbReference>
<dbReference type="Pfam" id="PF17832">
    <property type="entry name" value="Pre-PUA"/>
    <property type="match status" value="1"/>
</dbReference>
<dbReference type="SMR" id="A0A7I8WRB7"/>
<dbReference type="PANTHER" id="PTHR12217:SF4">
    <property type="entry name" value="EUKARYOTIC TRANSLATION INITIATION FACTOR 2D"/>
    <property type="match status" value="1"/>
</dbReference>
<dbReference type="Pfam" id="PF26292">
    <property type="entry name" value="PUA_elF2D"/>
    <property type="match status" value="1"/>
</dbReference>
<evidence type="ECO:0000256" key="1">
    <source>
        <dbReference type="ARBA" id="ARBA00022490"/>
    </source>
</evidence>
<dbReference type="AlphaFoldDB" id="A0A7I8WRB7"/>
<dbReference type="GO" id="GO:0001731">
    <property type="term" value="P:formation of translation preinitiation complex"/>
    <property type="evidence" value="ECO:0007669"/>
    <property type="project" value="InterPro"/>
</dbReference>
<dbReference type="CDD" id="cd11610">
    <property type="entry name" value="eIF2D_N"/>
    <property type="match status" value="1"/>
</dbReference>
<dbReference type="PROSITE" id="PS50296">
    <property type="entry name" value="SUI1"/>
    <property type="match status" value="1"/>
</dbReference>
<comment type="caution">
    <text evidence="4">The sequence shown here is derived from an EMBL/GenBank/DDBJ whole genome shotgun (WGS) entry which is preliminary data.</text>
</comment>
<sequence length="558" mass="62846">MFKKPFSVKSNTNIRNSERKKLFASFPSDSVDKFPSKAVFSICKVINFQQREVNVYFCERTPVFFNISDDANIYPTLYFLWQFPAAIPILLIHDQVFEFIQNGADLMLPGVFIHPDYKFPEFPVNSPVSIGIYSGKHGTVSGPVAVGVSLMSSQEMRACGMKGRGVTVHHVIHDHLWDEGAKGNPPIIQLETIFQSATDEVEEDLGSTIESVLQLNQEPEEEKVEEKEEKEENEDSVEENDEKLRKYFFWALKNNVDSSILPIDAGQFYAIYLLKKLPEGVRINLKKTSFKKFSTFLKKVNDFSNGEVLKVANKKGVDSITEINFSHPLIQQAEQLQGANDEEGPKGIGRPRISECFSITEAVMPFLGPFGYRRGDVIQQNQVRECVVNYGTKHNLIRNNGKGIELDDNLQTLMRHFLPAIVIVNDVVQKLVSHMTKTIVVTLEDGRKNIKRNQTPFIEFKVEKRSGNKTVTLVSNFSFFGVDAKALSKKVQNAMATGASINQDVPNCEGPQLLVHGNHVNYLGELFQNELGIQKKYIKGLELGAKTKKGKSRNTGFI</sequence>
<dbReference type="NCBIfam" id="TIGR00451">
    <property type="entry name" value="unchar_dom_2"/>
    <property type="match status" value="1"/>
</dbReference>
<dbReference type="InterPro" id="IPR048248">
    <property type="entry name" value="PUA_eIF2d-like"/>
</dbReference>
<proteinExistence type="predicted"/>
<evidence type="ECO:0000256" key="2">
    <source>
        <dbReference type="SAM" id="MobiDB-lite"/>
    </source>
</evidence>
<dbReference type="InterPro" id="IPR036877">
    <property type="entry name" value="SUI1_dom_sf"/>
</dbReference>
<dbReference type="InterPro" id="IPR039759">
    <property type="entry name" value="eIF2D_SUI1"/>
</dbReference>
<dbReference type="GO" id="GO:0005737">
    <property type="term" value="C:cytoplasm"/>
    <property type="evidence" value="ECO:0007669"/>
    <property type="project" value="UniProtKB-SubCell"/>
</dbReference>
<dbReference type="Pfam" id="PF01253">
    <property type="entry name" value="SUI1"/>
    <property type="match status" value="1"/>
</dbReference>
<dbReference type="InterPro" id="IPR039757">
    <property type="entry name" value="EIF2D"/>
</dbReference>
<organism evidence="4 5">
    <name type="scientific">Bursaphelenchus xylophilus</name>
    <name type="common">Pinewood nematode worm</name>
    <name type="synonym">Aphelenchoides xylophilus</name>
    <dbReference type="NCBI Taxonomy" id="6326"/>
    <lineage>
        <taxon>Eukaryota</taxon>
        <taxon>Metazoa</taxon>
        <taxon>Ecdysozoa</taxon>
        <taxon>Nematoda</taxon>
        <taxon>Chromadorea</taxon>
        <taxon>Rhabditida</taxon>
        <taxon>Tylenchina</taxon>
        <taxon>Tylenchomorpha</taxon>
        <taxon>Aphelenchoidea</taxon>
        <taxon>Aphelenchoididae</taxon>
        <taxon>Bursaphelenchus</taxon>
    </lineage>
</organism>
<dbReference type="PROSITE" id="PS50890">
    <property type="entry name" value="PUA"/>
    <property type="match status" value="1"/>
</dbReference>
<reference evidence="4" key="1">
    <citation type="submission" date="2020-09" db="EMBL/GenBank/DDBJ databases">
        <authorList>
            <person name="Kikuchi T."/>
        </authorList>
    </citation>
    <scope>NUCLEOTIDE SEQUENCE</scope>
    <source>
        <strain evidence="4">Ka4C1</strain>
    </source>
</reference>
<evidence type="ECO:0000313" key="4">
    <source>
        <dbReference type="EMBL" id="CAD5215653.1"/>
    </source>
</evidence>
<dbReference type="InterPro" id="IPR036885">
    <property type="entry name" value="SWIB_MDM2_dom_sf"/>
</dbReference>
<dbReference type="SUPFAM" id="SSF55159">
    <property type="entry name" value="eIF1-like"/>
    <property type="match status" value="1"/>
</dbReference>
<dbReference type="CDD" id="cd21156">
    <property type="entry name" value="PUA_eIF2d-like"/>
    <property type="match status" value="1"/>
</dbReference>
<dbReference type="InterPro" id="IPR015947">
    <property type="entry name" value="PUA-like_sf"/>
</dbReference>
<gene>
    <name evidence="4" type="ORF">BXYJ_LOCUS4137</name>
</gene>
<dbReference type="Gene3D" id="3.10.400.20">
    <property type="match status" value="1"/>
</dbReference>
<dbReference type="InterPro" id="IPR048247">
    <property type="entry name" value="eIF2D_N"/>
</dbReference>
<dbReference type="Proteomes" id="UP000582659">
    <property type="component" value="Unassembled WGS sequence"/>
</dbReference>
<dbReference type="Gene3D" id="3.30.780.10">
    <property type="entry name" value="SUI1-like domain"/>
    <property type="match status" value="1"/>
</dbReference>
<dbReference type="GO" id="GO:0003743">
    <property type="term" value="F:translation initiation factor activity"/>
    <property type="evidence" value="ECO:0007669"/>
    <property type="project" value="InterPro"/>
</dbReference>
<dbReference type="EMBL" id="CAJFCV020000002">
    <property type="protein sequence ID" value="CAG9097627.1"/>
    <property type="molecule type" value="Genomic_DNA"/>
</dbReference>
<name>A0A7I8WRB7_BURXY</name>
<dbReference type="InterPro" id="IPR041366">
    <property type="entry name" value="Pre-PUA"/>
</dbReference>
<dbReference type="InterPro" id="IPR058886">
    <property type="entry name" value="SWIB_eIF2D"/>
</dbReference>
<dbReference type="InterPro" id="IPR057429">
    <property type="entry name" value="WH_eIF2D"/>
</dbReference>
<feature type="domain" description="SUI1" evidence="3">
    <location>
        <begin position="458"/>
        <end position="531"/>
    </location>
</feature>
<dbReference type="InterPro" id="IPR004521">
    <property type="entry name" value="Uncharacterised_CHP00451"/>
</dbReference>
<accession>A0A7I8WRB7</accession>
<dbReference type="Proteomes" id="UP000659654">
    <property type="component" value="Unassembled WGS sequence"/>
</dbReference>
<dbReference type="CDD" id="cd11608">
    <property type="entry name" value="eIF2D_C"/>
    <property type="match status" value="1"/>
</dbReference>
<dbReference type="InterPro" id="IPR001950">
    <property type="entry name" value="SUI1"/>
</dbReference>
<dbReference type="SUPFAM" id="SSF88697">
    <property type="entry name" value="PUA domain-like"/>
    <property type="match status" value="1"/>
</dbReference>
<dbReference type="EMBL" id="CAJFDI010000002">
    <property type="protein sequence ID" value="CAD5215653.1"/>
    <property type="molecule type" value="Genomic_DNA"/>
</dbReference>
<feature type="region of interest" description="Disordered" evidence="2">
    <location>
        <begin position="216"/>
        <end position="238"/>
    </location>
</feature>
<dbReference type="PANTHER" id="PTHR12217">
    <property type="entry name" value="EUKARYOTIC TRANSLATION INITIATION FACTOR 2D"/>
    <property type="match status" value="1"/>
</dbReference>
<protein>
    <submittedName>
        <fullName evidence="4">(pine wood nematode) hypothetical protein</fullName>
    </submittedName>
</protein>
<feature type="compositionally biased region" description="Acidic residues" evidence="2">
    <location>
        <begin position="218"/>
        <end position="238"/>
    </location>
</feature>
<keyword evidence="1" id="KW-0963">Cytoplasm</keyword>
<dbReference type="Pfam" id="PF25304">
    <property type="entry name" value="WHD_eIF2D"/>
    <property type="match status" value="1"/>
</dbReference>
<evidence type="ECO:0000313" key="5">
    <source>
        <dbReference type="Proteomes" id="UP000659654"/>
    </source>
</evidence>
<dbReference type="SUPFAM" id="SSF47592">
    <property type="entry name" value="SWIB/MDM2 domain"/>
    <property type="match status" value="1"/>
</dbReference>
<keyword evidence="5" id="KW-1185">Reference proteome</keyword>
<dbReference type="GO" id="GO:0003723">
    <property type="term" value="F:RNA binding"/>
    <property type="evidence" value="ECO:0007669"/>
    <property type="project" value="InterPro"/>
</dbReference>